<reference evidence="10" key="1">
    <citation type="journal article" date="2019" name="Int. J. Syst. Evol. Microbiol.">
        <title>The Global Catalogue of Microorganisms (GCM) 10K type strain sequencing project: providing services to taxonomists for standard genome sequencing and annotation.</title>
        <authorList>
            <consortium name="The Broad Institute Genomics Platform"/>
            <consortium name="The Broad Institute Genome Sequencing Center for Infectious Disease"/>
            <person name="Wu L."/>
            <person name="Ma J."/>
        </authorList>
    </citation>
    <scope>NUCLEOTIDE SEQUENCE [LARGE SCALE GENOMIC DNA]</scope>
    <source>
        <strain evidence="10">KCTC 52168</strain>
    </source>
</reference>
<dbReference type="Pfam" id="PF09278">
    <property type="entry name" value="MerR-DNA-bind"/>
    <property type="match status" value="1"/>
</dbReference>
<keyword evidence="7" id="KW-0804">Transcription</keyword>
<dbReference type="PROSITE" id="PS00552">
    <property type="entry name" value="HTH_MERR_1"/>
    <property type="match status" value="1"/>
</dbReference>
<dbReference type="InterPro" id="IPR000551">
    <property type="entry name" value="MerR-type_HTH_dom"/>
</dbReference>
<dbReference type="PRINTS" id="PR00040">
    <property type="entry name" value="HTHMERR"/>
</dbReference>
<name>A0ABV7GZD7_9BURK</name>
<keyword evidence="10" id="KW-1185">Reference proteome</keyword>
<accession>A0ABV7GZD7</accession>
<proteinExistence type="predicted"/>
<dbReference type="SMART" id="SM00422">
    <property type="entry name" value="HTH_MERR"/>
    <property type="match status" value="1"/>
</dbReference>
<dbReference type="PANTHER" id="PTHR30204">
    <property type="entry name" value="REDOX-CYCLING DRUG-SENSING TRANSCRIPTIONAL ACTIVATOR SOXR"/>
    <property type="match status" value="1"/>
</dbReference>
<gene>
    <name evidence="9" type="primary">soxR</name>
    <name evidence="9" type="ORF">ACFOEN_03340</name>
</gene>
<comment type="caution">
    <text evidence="9">The sequence shown here is derived from an EMBL/GenBank/DDBJ whole genome shotgun (WGS) entry which is preliminary data.</text>
</comment>
<evidence type="ECO:0000256" key="5">
    <source>
        <dbReference type="ARBA" id="ARBA00023015"/>
    </source>
</evidence>
<keyword evidence="5" id="KW-0805">Transcription regulation</keyword>
<evidence type="ECO:0000256" key="7">
    <source>
        <dbReference type="ARBA" id="ARBA00023163"/>
    </source>
</evidence>
<evidence type="ECO:0000256" key="6">
    <source>
        <dbReference type="ARBA" id="ARBA00023125"/>
    </source>
</evidence>
<keyword evidence="6" id="KW-0238">DNA-binding</keyword>
<dbReference type="PROSITE" id="PS50937">
    <property type="entry name" value="HTH_MERR_2"/>
    <property type="match status" value="1"/>
</dbReference>
<protein>
    <submittedName>
        <fullName evidence="9">Redox-sensitive transcriptional activator SoxR</fullName>
    </submittedName>
</protein>
<dbReference type="NCBIfam" id="TIGR01950">
    <property type="entry name" value="SoxR"/>
    <property type="match status" value="1"/>
</dbReference>
<dbReference type="InterPro" id="IPR010211">
    <property type="entry name" value="Redox-sen_tscrpt-act_SoxR"/>
</dbReference>
<dbReference type="Gene3D" id="1.10.1660.10">
    <property type="match status" value="1"/>
</dbReference>
<keyword evidence="3" id="KW-0408">Iron</keyword>
<dbReference type="Pfam" id="PF00376">
    <property type="entry name" value="MerR"/>
    <property type="match status" value="1"/>
</dbReference>
<evidence type="ECO:0000256" key="2">
    <source>
        <dbReference type="ARBA" id="ARBA00022723"/>
    </source>
</evidence>
<dbReference type="SUPFAM" id="SSF46955">
    <property type="entry name" value="Putative DNA-binding domain"/>
    <property type="match status" value="1"/>
</dbReference>
<evidence type="ECO:0000313" key="9">
    <source>
        <dbReference type="EMBL" id="MFC3146672.1"/>
    </source>
</evidence>
<dbReference type="RefSeq" id="WP_377301073.1">
    <property type="nucleotide sequence ID" value="NZ_CP180191.1"/>
</dbReference>
<dbReference type="InterPro" id="IPR047057">
    <property type="entry name" value="MerR_fam"/>
</dbReference>
<dbReference type="PANTHER" id="PTHR30204:SF0">
    <property type="entry name" value="REDOX-SENSITIVE TRANSCRIPTIONAL ACTIVATOR SOXR"/>
    <property type="match status" value="1"/>
</dbReference>
<organism evidence="9 10">
    <name type="scientific">Piscinibacterium candidicorallinum</name>
    <dbReference type="NCBI Taxonomy" id="1793872"/>
    <lineage>
        <taxon>Bacteria</taxon>
        <taxon>Pseudomonadati</taxon>
        <taxon>Pseudomonadota</taxon>
        <taxon>Betaproteobacteria</taxon>
        <taxon>Burkholderiales</taxon>
        <taxon>Piscinibacterium</taxon>
    </lineage>
</organism>
<dbReference type="InterPro" id="IPR009061">
    <property type="entry name" value="DNA-bd_dom_put_sf"/>
</dbReference>
<evidence type="ECO:0000259" key="8">
    <source>
        <dbReference type="PROSITE" id="PS50937"/>
    </source>
</evidence>
<evidence type="ECO:0000313" key="10">
    <source>
        <dbReference type="Proteomes" id="UP001595556"/>
    </source>
</evidence>
<dbReference type="InterPro" id="IPR015358">
    <property type="entry name" value="Tscrpt_reg_MerR_DNA-bd"/>
</dbReference>
<keyword evidence="2" id="KW-0479">Metal-binding</keyword>
<feature type="domain" description="HTH merR-type" evidence="8">
    <location>
        <begin position="11"/>
        <end position="79"/>
    </location>
</feature>
<keyword evidence="1" id="KW-0001">2Fe-2S</keyword>
<keyword evidence="4" id="KW-0411">Iron-sulfur</keyword>
<evidence type="ECO:0000256" key="3">
    <source>
        <dbReference type="ARBA" id="ARBA00023004"/>
    </source>
</evidence>
<evidence type="ECO:0000256" key="1">
    <source>
        <dbReference type="ARBA" id="ARBA00022714"/>
    </source>
</evidence>
<sequence>MSSTVATPEDGLLIGDFAKRAGVAASALRFYEERGLISSTGRRGGRRVYARSALRRVAFIQAAQAVGFALEEIGAMLSSLPQARTPTTADWAQLSTRWLVVLEERIKRMTLLKDSLTACIGCGCLSLEKCALYNPGDEAANTGAGARRFRM</sequence>
<dbReference type="EMBL" id="JBHRTI010000003">
    <property type="protein sequence ID" value="MFC3146672.1"/>
    <property type="molecule type" value="Genomic_DNA"/>
</dbReference>
<evidence type="ECO:0000256" key="4">
    <source>
        <dbReference type="ARBA" id="ARBA00023014"/>
    </source>
</evidence>
<dbReference type="Proteomes" id="UP001595556">
    <property type="component" value="Unassembled WGS sequence"/>
</dbReference>